<accession>A0AAV8U8F2</accession>
<evidence type="ECO:0000259" key="1">
    <source>
        <dbReference type="PROSITE" id="PS50994"/>
    </source>
</evidence>
<reference evidence="2 3" key="1">
    <citation type="submission" date="2021-09" db="EMBL/GenBank/DDBJ databases">
        <title>Genomic insights and catalytic innovation underlie evolution of tropane alkaloids biosynthesis.</title>
        <authorList>
            <person name="Wang Y.-J."/>
            <person name="Tian T."/>
            <person name="Huang J.-P."/>
            <person name="Huang S.-X."/>
        </authorList>
    </citation>
    <scope>NUCLEOTIDE SEQUENCE [LARGE SCALE GENOMIC DNA]</scope>
    <source>
        <strain evidence="2">KIB-2018</strain>
        <tissue evidence="2">Leaf</tissue>
    </source>
</reference>
<dbReference type="Gene3D" id="3.10.10.10">
    <property type="entry name" value="HIV Type 1 Reverse Transcriptase, subunit A, domain 1"/>
    <property type="match status" value="1"/>
</dbReference>
<name>A0AAV8U8F2_9ROSI</name>
<dbReference type="SUPFAM" id="SSF53098">
    <property type="entry name" value="Ribonuclease H-like"/>
    <property type="match status" value="1"/>
</dbReference>
<dbReference type="InterPro" id="IPR043502">
    <property type="entry name" value="DNA/RNA_pol_sf"/>
</dbReference>
<dbReference type="GO" id="GO:0003824">
    <property type="term" value="F:catalytic activity"/>
    <property type="evidence" value="ECO:0007669"/>
    <property type="project" value="UniProtKB-KW"/>
</dbReference>
<dbReference type="InterPro" id="IPR036397">
    <property type="entry name" value="RNaseH_sf"/>
</dbReference>
<dbReference type="GO" id="GO:0015074">
    <property type="term" value="P:DNA integration"/>
    <property type="evidence" value="ECO:0007669"/>
    <property type="project" value="InterPro"/>
</dbReference>
<dbReference type="Gene3D" id="3.30.420.10">
    <property type="entry name" value="Ribonuclease H-like superfamily/Ribonuclease H"/>
    <property type="match status" value="1"/>
</dbReference>
<keyword evidence="3" id="KW-1185">Reference proteome</keyword>
<protein>
    <recommendedName>
        <fullName evidence="1">Integrase catalytic domain-containing protein</fullName>
    </recommendedName>
</protein>
<dbReference type="EMBL" id="JAIWQS010000008">
    <property type="protein sequence ID" value="KAJ8898701.1"/>
    <property type="molecule type" value="Genomic_DNA"/>
</dbReference>
<dbReference type="PANTHER" id="PTHR37984:SF15">
    <property type="entry name" value="INTEGRASE CATALYTIC DOMAIN-CONTAINING PROTEIN"/>
    <property type="match status" value="1"/>
</dbReference>
<dbReference type="Pfam" id="PF17919">
    <property type="entry name" value="RT_RNaseH_2"/>
    <property type="match status" value="1"/>
</dbReference>
<dbReference type="InterPro" id="IPR041588">
    <property type="entry name" value="Integrase_H2C2"/>
</dbReference>
<dbReference type="InterPro" id="IPR050951">
    <property type="entry name" value="Retrovirus_Pol_polyprotein"/>
</dbReference>
<dbReference type="Gene3D" id="1.10.340.70">
    <property type="match status" value="1"/>
</dbReference>
<feature type="domain" description="Integrase catalytic" evidence="1">
    <location>
        <begin position="344"/>
        <end position="462"/>
    </location>
</feature>
<dbReference type="InterPro" id="IPR041577">
    <property type="entry name" value="RT_RNaseH_2"/>
</dbReference>
<dbReference type="Proteomes" id="UP001159364">
    <property type="component" value="Linkage Group LG08"/>
</dbReference>
<dbReference type="InterPro" id="IPR001584">
    <property type="entry name" value="Integrase_cat-core"/>
</dbReference>
<dbReference type="SUPFAM" id="SSF56672">
    <property type="entry name" value="DNA/RNA polymerases"/>
    <property type="match status" value="1"/>
</dbReference>
<dbReference type="PROSITE" id="PS50994">
    <property type="entry name" value="INTEGRASE"/>
    <property type="match status" value="1"/>
</dbReference>
<dbReference type="InterPro" id="IPR012337">
    <property type="entry name" value="RNaseH-like_sf"/>
</dbReference>
<dbReference type="AlphaFoldDB" id="A0AAV8U8F2"/>
<dbReference type="Pfam" id="PF17921">
    <property type="entry name" value="Integrase_H2C2"/>
    <property type="match status" value="1"/>
</dbReference>
<dbReference type="PANTHER" id="PTHR37984">
    <property type="entry name" value="PROTEIN CBG26694"/>
    <property type="match status" value="1"/>
</dbReference>
<dbReference type="GO" id="GO:0003676">
    <property type="term" value="F:nucleic acid binding"/>
    <property type="evidence" value="ECO:0007669"/>
    <property type="project" value="InterPro"/>
</dbReference>
<evidence type="ECO:0000313" key="2">
    <source>
        <dbReference type="EMBL" id="KAJ8898701.1"/>
    </source>
</evidence>
<gene>
    <name evidence="2" type="ORF">K2173_004735</name>
</gene>
<evidence type="ECO:0000313" key="3">
    <source>
        <dbReference type="Proteomes" id="UP001159364"/>
    </source>
</evidence>
<proteinExistence type="predicted"/>
<organism evidence="2 3">
    <name type="scientific">Erythroxylum novogranatense</name>
    <dbReference type="NCBI Taxonomy" id="1862640"/>
    <lineage>
        <taxon>Eukaryota</taxon>
        <taxon>Viridiplantae</taxon>
        <taxon>Streptophyta</taxon>
        <taxon>Embryophyta</taxon>
        <taxon>Tracheophyta</taxon>
        <taxon>Spermatophyta</taxon>
        <taxon>Magnoliopsida</taxon>
        <taxon>eudicotyledons</taxon>
        <taxon>Gunneridae</taxon>
        <taxon>Pentapetalae</taxon>
        <taxon>rosids</taxon>
        <taxon>fabids</taxon>
        <taxon>Malpighiales</taxon>
        <taxon>Erythroxylaceae</taxon>
        <taxon>Erythroxylum</taxon>
    </lineage>
</organism>
<sequence>MDWLSKHQAVIDCKAKIVFLRRPDQSEIVFQGGCTSALTNVVSAMQAQKLLRKGCEAYLAFVLDSQKEGGKDKLLDIPVVNEFPDVFPEELPRLPPEREVELSIEVMPGTAPISRAPYIMAHTELKELKLQLQELLDKGFIRPSVSPWGAPVLLVKKKDGTLRMYINYRQCQSSFDQLKCMFTEAPVLVQPTSDKEYVLYTDASGIGLDYHPGKANVVADALSRKTILALSLKQIGWKLGSDGALMAQLIARPTLRQEICNAQRANDKLQQLILATQEGKQTDFSVQGDGELYYKDRLCVPANDELKKKILFEAHNTVFTMHPGGNKMYQDLKQYYWWSGVPSGLLNPIHIPQWKWDNITMDFVTGLPLTQRKHGAVWVIVDKFTKSAHFLPVRPDYSLDRLADLYVNEIVRLHGVPLSIISDRDPRFTSRFWKSLKEALGTQLKFSTAFHPARDGQIERVI</sequence>
<comment type="caution">
    <text evidence="2">The sequence shown here is derived from an EMBL/GenBank/DDBJ whole genome shotgun (WGS) entry which is preliminary data.</text>
</comment>